<keyword evidence="3 6" id="KW-0238">DNA-binding</keyword>
<comment type="catalytic activity">
    <reaction evidence="1 6">
        <text>ATP-dependent breakage, passage and rejoining of double-stranded DNA.</text>
        <dbReference type="EC" id="5.6.2.2"/>
    </reaction>
</comment>
<keyword evidence="4 6" id="KW-0413">Isomerase</keyword>
<dbReference type="GO" id="GO:0005634">
    <property type="term" value="C:nucleus"/>
    <property type="evidence" value="ECO:0007669"/>
    <property type="project" value="TreeGrafter"/>
</dbReference>
<evidence type="ECO:0000256" key="1">
    <source>
        <dbReference type="ARBA" id="ARBA00000185"/>
    </source>
</evidence>
<evidence type="ECO:0000313" key="8">
    <source>
        <dbReference type="Proteomes" id="UP000887574"/>
    </source>
</evidence>
<evidence type="ECO:0000256" key="2">
    <source>
        <dbReference type="ARBA" id="ARBA00023029"/>
    </source>
</evidence>
<sequence length="451" mass="51813">MVKEEFHVILALSITKWIHLNWGDDGLRRFFKRAFLHLCHGGRLILEPQEFSSYSKKSKMAADMQKNYKDISFKPEQFTEYLLSEEVGFTKVEELGVPEACSKGFERPILVFVKSAAQKHNYFNKFFRKISAPLSYNIAAIRGLISPSFSVTSKRAFQIAKMTDIEKTYQKKTQLEHILLRPDTYIGSVEFCTKTLMEKNEISIYNNGKGIPVAMHNVEKMYVPEMIFGTLLTSSNYNDDERKVTGGRNGYGAKLCNIFSTKFVLETSSKEYGKKFKQTWVNSMTKQGEATIEKCTEADFTKITFQPDLKRFGMKELDDDIISLMCRRAFDVAGTSRGVKVFLNNTIIPCLGFKQYVDRYIKDRSDDAGEPMKVAFEHVNDRWRSDIATSKGGRHVDYVADQVVSKLIETVKKKIGKNSIAIKPFQIKNHMWIFVNSLIENPHLTHKPKRP</sequence>
<dbReference type="GO" id="GO:0006265">
    <property type="term" value="P:DNA topological change"/>
    <property type="evidence" value="ECO:0007669"/>
    <property type="project" value="UniProtKB-UniRule"/>
</dbReference>
<dbReference type="Gene3D" id="3.40.50.150">
    <property type="entry name" value="Vaccinia Virus protein VP39"/>
    <property type="match status" value="1"/>
</dbReference>
<comment type="subunit">
    <text evidence="6">Homodimer.</text>
</comment>
<dbReference type="InterPro" id="IPR024160">
    <property type="entry name" value="BIN3_SAM-bd_dom"/>
</dbReference>
<feature type="domain" description="Bin3-type SAM" evidence="7">
    <location>
        <begin position="1"/>
        <end position="117"/>
    </location>
</feature>
<dbReference type="AlphaFoldDB" id="A0A915EL34"/>
<proteinExistence type="inferred from homology"/>
<dbReference type="Gene3D" id="3.30.565.10">
    <property type="entry name" value="Histidine kinase-like ATPase, C-terminal domain"/>
    <property type="match status" value="1"/>
</dbReference>
<dbReference type="InterPro" id="IPR010675">
    <property type="entry name" value="Bin3_C"/>
</dbReference>
<dbReference type="EC" id="5.6.2.2" evidence="6"/>
<evidence type="ECO:0000256" key="4">
    <source>
        <dbReference type="ARBA" id="ARBA00023235"/>
    </source>
</evidence>
<evidence type="ECO:0000256" key="3">
    <source>
        <dbReference type="ARBA" id="ARBA00023125"/>
    </source>
</evidence>
<dbReference type="Proteomes" id="UP000887574">
    <property type="component" value="Unplaced"/>
</dbReference>
<dbReference type="InterPro" id="IPR036890">
    <property type="entry name" value="HATPase_C_sf"/>
</dbReference>
<dbReference type="InterPro" id="IPR020568">
    <property type="entry name" value="Ribosomal_Su5_D2-typ_SF"/>
</dbReference>
<dbReference type="GO" id="GO:0003677">
    <property type="term" value="F:DNA binding"/>
    <property type="evidence" value="ECO:0007669"/>
    <property type="project" value="UniProtKB-UniRule"/>
</dbReference>
<dbReference type="InterPro" id="IPR050634">
    <property type="entry name" value="DNA_Topoisomerase_II"/>
</dbReference>
<dbReference type="Pfam" id="PF06859">
    <property type="entry name" value="Bin3"/>
    <property type="match status" value="1"/>
</dbReference>
<evidence type="ECO:0000313" key="9">
    <source>
        <dbReference type="WBParaSite" id="jg7054.2"/>
    </source>
</evidence>
<dbReference type="Pfam" id="PF00204">
    <property type="entry name" value="DNA_gyraseB"/>
    <property type="match status" value="1"/>
</dbReference>
<evidence type="ECO:0000259" key="7">
    <source>
        <dbReference type="PROSITE" id="PS51515"/>
    </source>
</evidence>
<keyword evidence="5" id="KW-0949">S-adenosyl-L-methionine</keyword>
<dbReference type="GO" id="GO:0003918">
    <property type="term" value="F:DNA topoisomerase type II (double strand cut, ATP-hydrolyzing) activity"/>
    <property type="evidence" value="ECO:0007669"/>
    <property type="project" value="UniProtKB-UniRule"/>
</dbReference>
<dbReference type="SUPFAM" id="SSF54211">
    <property type="entry name" value="Ribosomal protein S5 domain 2-like"/>
    <property type="match status" value="1"/>
</dbReference>
<evidence type="ECO:0000256" key="6">
    <source>
        <dbReference type="RuleBase" id="RU362094"/>
    </source>
</evidence>
<keyword evidence="6" id="KW-0067">ATP-binding</keyword>
<dbReference type="InterPro" id="IPR001241">
    <property type="entry name" value="Topo_IIA"/>
</dbReference>
<dbReference type="SMART" id="SM00433">
    <property type="entry name" value="TOP2c"/>
    <property type="match status" value="1"/>
</dbReference>
<dbReference type="GO" id="GO:0008168">
    <property type="term" value="F:methyltransferase activity"/>
    <property type="evidence" value="ECO:0007669"/>
    <property type="project" value="InterPro"/>
</dbReference>
<comment type="function">
    <text evidence="6">Control of topological states of DNA by transient breakage and subsequent rejoining of DNA strands. Topoisomerase II makes double-strand breaks.</text>
</comment>
<dbReference type="SUPFAM" id="SSF55874">
    <property type="entry name" value="ATPase domain of HSP90 chaperone/DNA topoisomerase II/histidine kinase"/>
    <property type="match status" value="1"/>
</dbReference>
<comment type="similarity">
    <text evidence="6">Belongs to the type II topoisomerase family.</text>
</comment>
<dbReference type="Gene3D" id="3.30.230.10">
    <property type="match status" value="1"/>
</dbReference>
<dbReference type="WBParaSite" id="jg7054.2">
    <property type="protein sequence ID" value="jg7054.2"/>
    <property type="gene ID" value="jg7054"/>
</dbReference>
<dbReference type="PRINTS" id="PR00418">
    <property type="entry name" value="TPI2FAMILY"/>
</dbReference>
<protein>
    <recommendedName>
        <fullName evidence="6">DNA topoisomerase 2</fullName>
        <ecNumber evidence="6">5.6.2.2</ecNumber>
    </recommendedName>
</protein>
<dbReference type="GO" id="GO:0005524">
    <property type="term" value="F:ATP binding"/>
    <property type="evidence" value="ECO:0007669"/>
    <property type="project" value="UniProtKB-UniRule"/>
</dbReference>
<keyword evidence="6" id="KW-0547">Nucleotide-binding</keyword>
<keyword evidence="8" id="KW-1185">Reference proteome</keyword>
<dbReference type="InterPro" id="IPR014721">
    <property type="entry name" value="Ribsml_uS5_D2-typ_fold_subgr"/>
</dbReference>
<dbReference type="PANTHER" id="PTHR10169:SF62">
    <property type="entry name" value="DNA TOPOISOMERASE 2 TOP-2-RELATED"/>
    <property type="match status" value="1"/>
</dbReference>
<dbReference type="GO" id="GO:0000819">
    <property type="term" value="P:sister chromatid segregation"/>
    <property type="evidence" value="ECO:0007669"/>
    <property type="project" value="TreeGrafter"/>
</dbReference>
<dbReference type="GO" id="GO:0000712">
    <property type="term" value="P:resolution of meiotic recombination intermediates"/>
    <property type="evidence" value="ECO:0007669"/>
    <property type="project" value="TreeGrafter"/>
</dbReference>
<dbReference type="InterPro" id="IPR013506">
    <property type="entry name" value="Topo_IIA_bsu_dom2"/>
</dbReference>
<reference evidence="9" key="1">
    <citation type="submission" date="2022-11" db="UniProtKB">
        <authorList>
            <consortium name="WormBaseParasite"/>
        </authorList>
    </citation>
    <scope>IDENTIFICATION</scope>
</reference>
<dbReference type="PROSITE" id="PS51515">
    <property type="entry name" value="BIN3_SAM"/>
    <property type="match status" value="1"/>
</dbReference>
<dbReference type="InterPro" id="IPR029063">
    <property type="entry name" value="SAM-dependent_MTases_sf"/>
</dbReference>
<organism evidence="8 9">
    <name type="scientific">Ditylenchus dipsaci</name>
    <dbReference type="NCBI Taxonomy" id="166011"/>
    <lineage>
        <taxon>Eukaryota</taxon>
        <taxon>Metazoa</taxon>
        <taxon>Ecdysozoa</taxon>
        <taxon>Nematoda</taxon>
        <taxon>Chromadorea</taxon>
        <taxon>Rhabditida</taxon>
        <taxon>Tylenchina</taxon>
        <taxon>Tylenchomorpha</taxon>
        <taxon>Sphaerularioidea</taxon>
        <taxon>Anguinidae</taxon>
        <taxon>Anguininae</taxon>
        <taxon>Ditylenchus</taxon>
    </lineage>
</organism>
<dbReference type="PANTHER" id="PTHR10169">
    <property type="entry name" value="DNA TOPOISOMERASE/GYRASE"/>
    <property type="match status" value="1"/>
</dbReference>
<accession>A0A915EL34</accession>
<evidence type="ECO:0000256" key="5">
    <source>
        <dbReference type="PROSITE-ProRule" id="PRU00848"/>
    </source>
</evidence>
<name>A0A915EL34_9BILA</name>
<keyword evidence="2 6" id="KW-0799">Topoisomerase</keyword>